<dbReference type="RefSeq" id="WP_070966248.1">
    <property type="nucleotide sequence ID" value="NZ_CP017603.1"/>
</dbReference>
<protein>
    <recommendedName>
        <fullName evidence="6">TIGR01906 family membrane protein</fullName>
    </recommendedName>
</protein>
<dbReference type="AlphaFoldDB" id="A0AAC9RHZ1"/>
<reference evidence="2 4" key="1">
    <citation type="submission" date="2016-10" db="EMBL/GenBank/DDBJ databases">
        <title>Complete Genome Sequence of Acetogen Clostridium formicoaceticum ATCC 27076.</title>
        <authorList>
            <person name="Bao T."/>
            <person name="Cheng C."/>
            <person name="Zhao J."/>
            <person name="Yang S.-T."/>
            <person name="Wang J."/>
            <person name="Wang M."/>
        </authorList>
    </citation>
    <scope>NUCLEOTIDE SEQUENCE [LARGE SCALE GENOMIC DNA]</scope>
    <source>
        <strain evidence="2 4">ATCC 27076</strain>
    </source>
</reference>
<sequence length="226" mass="26252">MLKKVNVFVFGLLLSIVLLLTSVEIVSFSSRHYEREFEKHHISTITGMDMKQLQYVIEELLAYLRDERDDLHIIATVAGEEREVFGERERLHMVDVKELFVVGRKVRNSGVFLLGILLVIGIKKDKGWKKSLSETLMFTAIVNLGLMAALSLLVYFDFTKYFDYFHFIFFDNDLWMLNPETEILIQMLPEKFFYNTAVQIAMIYITTIIALGVGGFFYNKKTDFTG</sequence>
<dbReference type="Pfam" id="PF07314">
    <property type="entry name" value="Lit"/>
    <property type="match status" value="1"/>
</dbReference>
<gene>
    <name evidence="2" type="ORF">BJL90_07855</name>
    <name evidence="3" type="ORF">CLFO_04680</name>
</gene>
<evidence type="ECO:0000313" key="4">
    <source>
        <dbReference type="Proteomes" id="UP000177894"/>
    </source>
</evidence>
<feature type="transmembrane region" description="Helical" evidence="1">
    <location>
        <begin position="197"/>
        <end position="218"/>
    </location>
</feature>
<feature type="transmembrane region" description="Helical" evidence="1">
    <location>
        <begin position="106"/>
        <end position="123"/>
    </location>
</feature>
<evidence type="ECO:0000313" key="2">
    <source>
        <dbReference type="EMBL" id="AOY75822.1"/>
    </source>
</evidence>
<dbReference type="EMBL" id="CP020559">
    <property type="protein sequence ID" value="ARE86152.1"/>
    <property type="molecule type" value="Genomic_DNA"/>
</dbReference>
<keyword evidence="1" id="KW-0812">Transmembrane</keyword>
<keyword evidence="1" id="KW-1133">Transmembrane helix</keyword>
<evidence type="ECO:0000313" key="3">
    <source>
        <dbReference type="EMBL" id="ARE86152.1"/>
    </source>
</evidence>
<reference evidence="3 5" key="2">
    <citation type="submission" date="2017-03" db="EMBL/GenBank/DDBJ databases">
        <title>Complete sequence of Clostridium formicaceticum DSM 92.</title>
        <authorList>
            <person name="Poehlein A."/>
            <person name="Karl M."/>
            <person name="Bengelsdorf F.R."/>
            <person name="Duerre P."/>
            <person name="Daniel R."/>
        </authorList>
    </citation>
    <scope>NUCLEOTIDE SEQUENCE [LARGE SCALE GENOMIC DNA]</scope>
    <source>
        <strain evidence="3 5">DSM 92</strain>
    </source>
</reference>
<dbReference type="KEGG" id="cfm:BJL90_07855"/>
<accession>A0AAC9RHZ1</accession>
<feature type="transmembrane region" description="Helical" evidence="1">
    <location>
        <begin position="135"/>
        <end position="156"/>
    </location>
</feature>
<keyword evidence="4" id="KW-1185">Reference proteome</keyword>
<evidence type="ECO:0008006" key="6">
    <source>
        <dbReference type="Google" id="ProtNLM"/>
    </source>
</evidence>
<dbReference type="Proteomes" id="UP000177894">
    <property type="component" value="Chromosome"/>
</dbReference>
<dbReference type="InterPro" id="IPR010178">
    <property type="entry name" value="Lit"/>
</dbReference>
<evidence type="ECO:0000256" key="1">
    <source>
        <dbReference type="SAM" id="Phobius"/>
    </source>
</evidence>
<dbReference type="EMBL" id="CP017603">
    <property type="protein sequence ID" value="AOY75822.1"/>
    <property type="molecule type" value="Genomic_DNA"/>
</dbReference>
<dbReference type="Proteomes" id="UP000192478">
    <property type="component" value="Chromosome"/>
</dbReference>
<dbReference type="NCBIfam" id="TIGR01906">
    <property type="entry name" value="integ_TIGR01906"/>
    <property type="match status" value="1"/>
</dbReference>
<evidence type="ECO:0000313" key="5">
    <source>
        <dbReference type="Proteomes" id="UP000192478"/>
    </source>
</evidence>
<name>A0AAC9RHZ1_9CLOT</name>
<proteinExistence type="predicted"/>
<organism evidence="3 5">
    <name type="scientific">Clostridium formicaceticum</name>
    <dbReference type="NCBI Taxonomy" id="1497"/>
    <lineage>
        <taxon>Bacteria</taxon>
        <taxon>Bacillati</taxon>
        <taxon>Bacillota</taxon>
        <taxon>Clostridia</taxon>
        <taxon>Eubacteriales</taxon>
        <taxon>Clostridiaceae</taxon>
        <taxon>Clostridium</taxon>
    </lineage>
</organism>
<keyword evidence="1" id="KW-0472">Membrane</keyword>